<evidence type="ECO:0000256" key="2">
    <source>
        <dbReference type="ARBA" id="ARBA00010515"/>
    </source>
</evidence>
<evidence type="ECO:0000256" key="1">
    <source>
        <dbReference type="ARBA" id="ARBA00005964"/>
    </source>
</evidence>
<evidence type="ECO:0000256" key="4">
    <source>
        <dbReference type="RuleBase" id="RU361235"/>
    </source>
</evidence>
<reference evidence="6" key="1">
    <citation type="journal article" date="2020" name="Fungal Divers.">
        <title>Resolving the Mortierellaceae phylogeny through synthesis of multi-gene phylogenetics and phylogenomics.</title>
        <authorList>
            <person name="Vandepol N."/>
            <person name="Liber J."/>
            <person name="Desiro A."/>
            <person name="Na H."/>
            <person name="Kennedy M."/>
            <person name="Barry K."/>
            <person name="Grigoriev I.V."/>
            <person name="Miller A.N."/>
            <person name="O'Donnell K."/>
            <person name="Stajich J.E."/>
            <person name="Bonito G."/>
        </authorList>
    </citation>
    <scope>NUCLEOTIDE SEQUENCE</scope>
    <source>
        <strain evidence="6">KOD1015</strain>
    </source>
</reference>
<evidence type="ECO:0000313" key="7">
    <source>
        <dbReference type="Proteomes" id="UP000780801"/>
    </source>
</evidence>
<dbReference type="InterPro" id="IPR029058">
    <property type="entry name" value="AB_hydrolase_fold"/>
</dbReference>
<dbReference type="Pfam" id="PF00135">
    <property type="entry name" value="COesterase"/>
    <property type="match status" value="1"/>
</dbReference>
<evidence type="ECO:0000313" key="6">
    <source>
        <dbReference type="EMBL" id="KAF9577586.1"/>
    </source>
</evidence>
<dbReference type="InterPro" id="IPR002168">
    <property type="entry name" value="Lipase_GDXG_HIS_AS"/>
</dbReference>
<dbReference type="PROSITE" id="PS00941">
    <property type="entry name" value="CARBOXYLESTERASE_B_2"/>
    <property type="match status" value="1"/>
</dbReference>
<feature type="domain" description="Carboxylesterase type B" evidence="5">
    <location>
        <begin position="6"/>
        <end position="522"/>
    </location>
</feature>
<dbReference type="PROSITE" id="PS01173">
    <property type="entry name" value="LIPASE_GDXG_HIS"/>
    <property type="match status" value="1"/>
</dbReference>
<keyword evidence="7" id="KW-1185">Reference proteome</keyword>
<feature type="non-terminal residue" evidence="6">
    <location>
        <position position="550"/>
    </location>
</feature>
<dbReference type="EMBL" id="JAABOA010004635">
    <property type="protein sequence ID" value="KAF9577586.1"/>
    <property type="molecule type" value="Genomic_DNA"/>
</dbReference>
<proteinExistence type="inferred from homology"/>
<comment type="caution">
    <text evidence="6">The sequence shown here is derived from an EMBL/GenBank/DDBJ whole genome shotgun (WGS) entry which is preliminary data.</text>
</comment>
<protein>
    <recommendedName>
        <fullName evidence="4">Carboxylic ester hydrolase</fullName>
        <ecNumber evidence="4">3.1.1.-</ecNumber>
    </recommendedName>
</protein>
<comment type="similarity">
    <text evidence="2">Belongs to the 'GDXG' lipolytic enzyme family.</text>
</comment>
<dbReference type="AlphaFoldDB" id="A0A9P6KAD1"/>
<dbReference type="GO" id="GO:0016787">
    <property type="term" value="F:hydrolase activity"/>
    <property type="evidence" value="ECO:0007669"/>
    <property type="project" value="UniProtKB-KW"/>
</dbReference>
<dbReference type="Proteomes" id="UP000780801">
    <property type="component" value="Unassembled WGS sequence"/>
</dbReference>
<dbReference type="OrthoDB" id="408631at2759"/>
<evidence type="ECO:0000259" key="5">
    <source>
        <dbReference type="Pfam" id="PF00135"/>
    </source>
</evidence>
<dbReference type="InterPro" id="IPR019826">
    <property type="entry name" value="Carboxylesterase_B_AS"/>
</dbReference>
<dbReference type="InterPro" id="IPR002018">
    <property type="entry name" value="CarbesteraseB"/>
</dbReference>
<dbReference type="SUPFAM" id="SSF53474">
    <property type="entry name" value="alpha/beta-Hydrolases"/>
    <property type="match status" value="1"/>
</dbReference>
<evidence type="ECO:0000256" key="3">
    <source>
        <dbReference type="ARBA" id="ARBA00022801"/>
    </source>
</evidence>
<gene>
    <name evidence="6" type="ORF">BGW38_007112</name>
</gene>
<dbReference type="PANTHER" id="PTHR45570">
    <property type="entry name" value="CARBOXYLIC ESTER HYDROLASE"/>
    <property type="match status" value="1"/>
</dbReference>
<dbReference type="EC" id="3.1.1.-" evidence="4"/>
<comment type="similarity">
    <text evidence="1 4">Belongs to the type-B carboxylesterase/lipase family.</text>
</comment>
<dbReference type="Gene3D" id="3.40.50.1820">
    <property type="entry name" value="alpha/beta hydrolase"/>
    <property type="match status" value="1"/>
</dbReference>
<sequence length="550" mass="60371">DKSRQIKVNTSAGQVQGWRDQNSFRFLGIPYAEPPVGDLRFAAPTAKAPFQNTWDATSYRSICPQTSTSEGAIPLIMSYFESGATENEDCLYLNVYTPSLKSAGEPLLPVMLYIHGGGFVSYSGSTIIFEPGNLVSRGGVVVVTINYRLGMLGWMEDEAWSRTSVPGNQALRDQILALQWVKNNIGSFGGDPSRVTVFGESAGAVSIRALLSTPSAFDLYQNVIGQSDPLDIPFKSTNESFQITNYFMQALNCTGNDLTCARSKSINEVLDAQLIAEAKALNDSIWTTSALVYRPSIDGDLIPADFAQLVKDGKYNTQANIMWGSTKDEAGLFVAEYFPEPVPAAKLNSSVESFFGPNRSALVLDSPYYQLNQTDPDGVRTLLTVLGTEYYFFCPLRYLSNNMTTAKPVFNFRFDRGRDTPFFNNDYCSASTGRVCHSADIQPSFASGDSVPLVQQTGDDARFARQVVDRFTTFAKSGNPNPLPGQIGVETSNPDVTGIQWPSFNTTNSVLRLDIQSTVSNESDNAGCTWMDTVLLYDFWVHRPNNTASE</sequence>
<accession>A0A9P6KAD1</accession>
<dbReference type="InterPro" id="IPR019819">
    <property type="entry name" value="Carboxylesterase_B_CS"/>
</dbReference>
<organism evidence="6 7">
    <name type="scientific">Lunasporangiospora selenospora</name>
    <dbReference type="NCBI Taxonomy" id="979761"/>
    <lineage>
        <taxon>Eukaryota</taxon>
        <taxon>Fungi</taxon>
        <taxon>Fungi incertae sedis</taxon>
        <taxon>Mucoromycota</taxon>
        <taxon>Mortierellomycotina</taxon>
        <taxon>Mortierellomycetes</taxon>
        <taxon>Mortierellales</taxon>
        <taxon>Mortierellaceae</taxon>
        <taxon>Lunasporangiospora</taxon>
    </lineage>
</organism>
<dbReference type="PROSITE" id="PS00122">
    <property type="entry name" value="CARBOXYLESTERASE_B_1"/>
    <property type="match status" value="1"/>
</dbReference>
<name>A0A9P6KAD1_9FUNG</name>
<dbReference type="PANTHER" id="PTHR45570:SF1">
    <property type="entry name" value="CARBOXYLIC ESTER HYDROLASE"/>
    <property type="match status" value="1"/>
</dbReference>
<keyword evidence="3 4" id="KW-0378">Hydrolase</keyword>